<dbReference type="Pfam" id="PF01565">
    <property type="entry name" value="FAD_binding_4"/>
    <property type="match status" value="1"/>
</dbReference>
<dbReference type="Gene3D" id="3.30.70.2740">
    <property type="match status" value="1"/>
</dbReference>
<dbReference type="Gene3D" id="1.10.45.10">
    <property type="entry name" value="Vanillyl-alcohol Oxidase, Chain A, domain 4"/>
    <property type="match status" value="1"/>
</dbReference>
<dbReference type="STRING" id="1834516.BL253_21015"/>
<dbReference type="AlphaFoldDB" id="A0A1V2I7D5"/>
<dbReference type="InterPro" id="IPR006094">
    <property type="entry name" value="Oxid_FAD_bind_N"/>
</dbReference>
<keyword evidence="4" id="KW-0274">FAD</keyword>
<evidence type="ECO:0000256" key="2">
    <source>
        <dbReference type="ARBA" id="ARBA00008000"/>
    </source>
</evidence>
<dbReference type="Proteomes" id="UP000188929">
    <property type="component" value="Unassembled WGS sequence"/>
</dbReference>
<evidence type="ECO:0000256" key="3">
    <source>
        <dbReference type="ARBA" id="ARBA00022630"/>
    </source>
</evidence>
<dbReference type="InterPro" id="IPR004113">
    <property type="entry name" value="FAD-bd_oxidored_4_C"/>
</dbReference>
<reference evidence="8" key="1">
    <citation type="submission" date="2016-10" db="EMBL/GenBank/DDBJ databases">
        <title>Frankia sp. NRRL B-16386 Genome sequencing.</title>
        <authorList>
            <person name="Ghodhbane-Gtari F."/>
            <person name="Swanson E."/>
            <person name="Gueddou A."/>
            <person name="Hezbri K."/>
            <person name="Ktari K."/>
            <person name="Nouioui I."/>
            <person name="Morris K."/>
            <person name="Simpson S."/>
            <person name="Abebe-Akele F."/>
            <person name="Thomas K."/>
            <person name="Gtari M."/>
            <person name="Tisa L.S."/>
        </authorList>
    </citation>
    <scope>NUCLEOTIDE SEQUENCE [LARGE SCALE GENOMIC DNA]</scope>
    <source>
        <strain evidence="8">NRRL B-16386</strain>
    </source>
</reference>
<keyword evidence="5" id="KW-0560">Oxidoreductase</keyword>
<comment type="cofactor">
    <cofactor evidence="1">
        <name>FAD</name>
        <dbReference type="ChEBI" id="CHEBI:57692"/>
    </cofactor>
</comment>
<dbReference type="SUPFAM" id="SSF55103">
    <property type="entry name" value="FAD-linked oxidases, C-terminal domain"/>
    <property type="match status" value="1"/>
</dbReference>
<keyword evidence="3" id="KW-0285">Flavoprotein</keyword>
<dbReference type="PROSITE" id="PS51387">
    <property type="entry name" value="FAD_PCMH"/>
    <property type="match status" value="1"/>
</dbReference>
<evidence type="ECO:0000256" key="5">
    <source>
        <dbReference type="ARBA" id="ARBA00023002"/>
    </source>
</evidence>
<dbReference type="GO" id="GO:0016491">
    <property type="term" value="F:oxidoreductase activity"/>
    <property type="evidence" value="ECO:0007669"/>
    <property type="project" value="UniProtKB-KW"/>
</dbReference>
<dbReference type="SUPFAM" id="SSF56176">
    <property type="entry name" value="FAD-binding/transporter-associated domain-like"/>
    <property type="match status" value="1"/>
</dbReference>
<dbReference type="Pfam" id="PF02913">
    <property type="entry name" value="FAD-oxidase_C"/>
    <property type="match status" value="1"/>
</dbReference>
<dbReference type="InterPro" id="IPR016166">
    <property type="entry name" value="FAD-bd_PCMH"/>
</dbReference>
<protein>
    <recommendedName>
        <fullName evidence="6">FAD-binding PCMH-type domain-containing protein</fullName>
    </recommendedName>
</protein>
<dbReference type="GO" id="GO:0071949">
    <property type="term" value="F:FAD binding"/>
    <property type="evidence" value="ECO:0007669"/>
    <property type="project" value="InterPro"/>
</dbReference>
<evidence type="ECO:0000259" key="6">
    <source>
        <dbReference type="PROSITE" id="PS51387"/>
    </source>
</evidence>
<evidence type="ECO:0000256" key="4">
    <source>
        <dbReference type="ARBA" id="ARBA00022827"/>
    </source>
</evidence>
<dbReference type="PANTHER" id="PTHR43716:SF1">
    <property type="entry name" value="D-2-HYDROXYGLUTARATE DEHYDROGENASE, MITOCHONDRIAL"/>
    <property type="match status" value="1"/>
</dbReference>
<feature type="domain" description="FAD-binding PCMH-type" evidence="6">
    <location>
        <begin position="31"/>
        <end position="208"/>
    </location>
</feature>
<comment type="caution">
    <text evidence="7">The sequence shown here is derived from an EMBL/GenBank/DDBJ whole genome shotgun (WGS) entry which is preliminary data.</text>
</comment>
<evidence type="ECO:0000313" key="8">
    <source>
        <dbReference type="Proteomes" id="UP000188929"/>
    </source>
</evidence>
<dbReference type="Gene3D" id="3.30.70.2190">
    <property type="match status" value="1"/>
</dbReference>
<dbReference type="InterPro" id="IPR016164">
    <property type="entry name" value="FAD-linked_Oxase-like_C"/>
</dbReference>
<dbReference type="InterPro" id="IPR016167">
    <property type="entry name" value="FAD-bd_PCMH_sub1"/>
</dbReference>
<evidence type="ECO:0000313" key="7">
    <source>
        <dbReference type="EMBL" id="ONH27808.1"/>
    </source>
</evidence>
<dbReference type="Gene3D" id="3.30.465.10">
    <property type="match status" value="1"/>
</dbReference>
<dbReference type="GO" id="GO:0022904">
    <property type="term" value="P:respiratory electron transport chain"/>
    <property type="evidence" value="ECO:0007669"/>
    <property type="project" value="TreeGrafter"/>
</dbReference>
<dbReference type="Gene3D" id="3.30.43.10">
    <property type="entry name" value="Uridine Diphospho-n-acetylenolpyruvylglucosamine Reductase, domain 2"/>
    <property type="match status" value="1"/>
</dbReference>
<dbReference type="InterPro" id="IPR016171">
    <property type="entry name" value="Vanillyl_alc_oxidase_C-sub2"/>
</dbReference>
<dbReference type="InterPro" id="IPR051264">
    <property type="entry name" value="FAD-oxidored/transferase_4"/>
</dbReference>
<dbReference type="InterPro" id="IPR016169">
    <property type="entry name" value="FAD-bd_PCMH_sub2"/>
</dbReference>
<dbReference type="PANTHER" id="PTHR43716">
    <property type="entry name" value="D-2-HYDROXYGLUTARATE DEHYDROGENASE, MITOCHONDRIAL"/>
    <property type="match status" value="1"/>
</dbReference>
<gene>
    <name evidence="7" type="ORF">BL253_21015</name>
</gene>
<name>A0A1V2I7D5_9ACTN</name>
<dbReference type="EMBL" id="MOMC01000044">
    <property type="protein sequence ID" value="ONH27808.1"/>
    <property type="molecule type" value="Genomic_DNA"/>
</dbReference>
<accession>A0A1V2I7D5</accession>
<comment type="similarity">
    <text evidence="2">Belongs to the FAD-binding oxidoreductase/transferase type 4 family.</text>
</comment>
<evidence type="ECO:0000256" key="1">
    <source>
        <dbReference type="ARBA" id="ARBA00001974"/>
    </source>
</evidence>
<dbReference type="InterPro" id="IPR036318">
    <property type="entry name" value="FAD-bd_PCMH-like_sf"/>
</dbReference>
<sequence length="440" mass="45781">MRRSLVDVVGEEHVLTDSRTAGYSVDWTGRYRGLTPAVVRPRDTAQVAAVLALCATAAMPVVPQGGNTGLVGGGVPRSGELVLSLERLDRLGPVDRDATQVTAEAGVTLQRLADAHPDLDFGVAIASRHSATVGGAIATNAGGLRVLRYGPMRAQIRGIETVLSDGTVLSHLSGLVKDNTGYDYPSLLAGSEGTLAVVTKARLRLVPRPRDPVVALLGLPGLADLHSLAVRAVREIPGLVSAEFFTSTGLDVLLRHTDLTPPLSVPTDAYLLLEVSDAGAMEALAELAGDLPAAVASGAAERARLWAYRERHPEAAGFLAPPLKLDVSVPAARWVELATRIGDVVAAVDTGARVITFGHVADGNVHVNIAPGAEADGRHQDAVFGFVADLGGSISAEHGIGALKAAWLPLSRTAAERALFARIRAAFDPAGILNPSVLPR</sequence>
<proteinExistence type="inferred from homology"/>
<keyword evidence="8" id="KW-1185">Reference proteome</keyword>
<organism evidence="7 8">
    <name type="scientific">Pseudofrankia asymbiotica</name>
    <dbReference type="NCBI Taxonomy" id="1834516"/>
    <lineage>
        <taxon>Bacteria</taxon>
        <taxon>Bacillati</taxon>
        <taxon>Actinomycetota</taxon>
        <taxon>Actinomycetes</taxon>
        <taxon>Frankiales</taxon>
        <taxon>Frankiaceae</taxon>
        <taxon>Pseudofrankia</taxon>
    </lineage>
</organism>